<evidence type="ECO:0000256" key="1">
    <source>
        <dbReference type="ARBA" id="ARBA00005986"/>
    </source>
</evidence>
<dbReference type="STRING" id="1429867.A0A0G4PUP7"/>
<organism evidence="3 4">
    <name type="scientific">Penicillium camemberti (strain FM 013)</name>
    <dbReference type="NCBI Taxonomy" id="1429867"/>
    <lineage>
        <taxon>Eukaryota</taxon>
        <taxon>Fungi</taxon>
        <taxon>Dikarya</taxon>
        <taxon>Ascomycota</taxon>
        <taxon>Pezizomycotina</taxon>
        <taxon>Eurotiomycetes</taxon>
        <taxon>Eurotiomycetidae</taxon>
        <taxon>Eurotiales</taxon>
        <taxon>Aspergillaceae</taxon>
        <taxon>Penicillium</taxon>
    </lineage>
</organism>
<dbReference type="InterPro" id="IPR009799">
    <property type="entry name" value="EthD_dom"/>
</dbReference>
<reference evidence="3 4" key="1">
    <citation type="journal article" date="2014" name="Nat. Commun.">
        <title>Multiple recent horizontal transfers of a large genomic region in cheese making fungi.</title>
        <authorList>
            <person name="Cheeseman K."/>
            <person name="Ropars J."/>
            <person name="Renault P."/>
            <person name="Dupont J."/>
            <person name="Gouzy J."/>
            <person name="Branca A."/>
            <person name="Abraham A.L."/>
            <person name="Ceppi M."/>
            <person name="Conseiller E."/>
            <person name="Debuchy R."/>
            <person name="Malagnac F."/>
            <person name="Goarin A."/>
            <person name="Silar P."/>
            <person name="Lacoste S."/>
            <person name="Sallet E."/>
            <person name="Bensimon A."/>
            <person name="Giraud T."/>
            <person name="Brygoo Y."/>
        </authorList>
    </citation>
    <scope>NUCLEOTIDE SEQUENCE [LARGE SCALE GENOMIC DNA]</scope>
    <source>
        <strain evidence="4">FM 013</strain>
    </source>
</reference>
<dbReference type="Proteomes" id="UP000053732">
    <property type="component" value="Unassembled WGS sequence"/>
</dbReference>
<dbReference type="EMBL" id="HG793173">
    <property type="protein sequence ID" value="CRL29854.1"/>
    <property type="molecule type" value="Genomic_DNA"/>
</dbReference>
<dbReference type="InterPro" id="IPR011008">
    <property type="entry name" value="Dimeric_a/b-barrel"/>
</dbReference>
<dbReference type="GO" id="GO:0016491">
    <property type="term" value="F:oxidoreductase activity"/>
    <property type="evidence" value="ECO:0007669"/>
    <property type="project" value="InterPro"/>
</dbReference>
<protein>
    <submittedName>
        <fullName evidence="3">Str. FM013</fullName>
    </submittedName>
</protein>
<name>A0A0G4PUP7_PENC3</name>
<evidence type="ECO:0000313" key="3">
    <source>
        <dbReference type="EMBL" id="CRL29854.1"/>
    </source>
</evidence>
<evidence type="ECO:0000313" key="4">
    <source>
        <dbReference type="Proteomes" id="UP000053732"/>
    </source>
</evidence>
<proteinExistence type="inferred from homology"/>
<dbReference type="Pfam" id="PF07110">
    <property type="entry name" value="EthD"/>
    <property type="match status" value="1"/>
</dbReference>
<evidence type="ECO:0000259" key="2">
    <source>
        <dbReference type="Pfam" id="PF07110"/>
    </source>
</evidence>
<dbReference type="AlphaFoldDB" id="A0A0G4PUP7"/>
<dbReference type="Gene3D" id="3.30.70.100">
    <property type="match status" value="1"/>
</dbReference>
<dbReference type="SUPFAM" id="SSF54909">
    <property type="entry name" value="Dimeric alpha+beta barrel"/>
    <property type="match status" value="1"/>
</dbReference>
<sequence>MDPLPEDHKFTHSELSYEAEPNFQPAIKVSVFFRKKEGISHEDFFKHWQTVHADLAVATKAFQNNILRYVQHHQTPEMKARMTGIGESVLDYDACAQLWVRNWDGWLGFCQSPEYSAALSDDCSRFMAMPMTYMIGYENLVVGDAAQAIGGKSGLSTKATQ</sequence>
<keyword evidence="4" id="KW-1185">Reference proteome</keyword>
<feature type="domain" description="EthD" evidence="2">
    <location>
        <begin position="36"/>
        <end position="128"/>
    </location>
</feature>
<accession>A0A0G4PUP7</accession>
<gene>
    <name evidence="3" type="ORF">PCAMFM013_S040g000080</name>
</gene>
<comment type="similarity">
    <text evidence="1">Belongs to the tpcK family.</text>
</comment>